<dbReference type="EMBL" id="CAMXCT020000390">
    <property type="protein sequence ID" value="CAL1131499.1"/>
    <property type="molecule type" value="Genomic_DNA"/>
</dbReference>
<gene>
    <name evidence="6" type="ORF">C1SCF055_LOCUS6198</name>
</gene>
<dbReference type="Gene3D" id="2.30.30.380">
    <property type="entry name" value="Zn-finger domain of Sec23/24"/>
    <property type="match status" value="3"/>
</dbReference>
<keyword evidence="3" id="KW-0862">Zinc</keyword>
<feature type="region of interest" description="Disordered" evidence="4">
    <location>
        <begin position="1"/>
        <end position="27"/>
    </location>
</feature>
<evidence type="ECO:0000313" key="6">
    <source>
        <dbReference type="EMBL" id="CAI3978124.1"/>
    </source>
</evidence>
<feature type="region of interest" description="Disordered" evidence="4">
    <location>
        <begin position="133"/>
        <end position="187"/>
    </location>
</feature>
<dbReference type="PROSITE" id="PS01358">
    <property type="entry name" value="ZF_RANBP2_1"/>
    <property type="match status" value="2"/>
</dbReference>
<evidence type="ECO:0000256" key="2">
    <source>
        <dbReference type="ARBA" id="ARBA00022771"/>
    </source>
</evidence>
<dbReference type="EMBL" id="CAMXCT010000390">
    <property type="protein sequence ID" value="CAI3978124.1"/>
    <property type="molecule type" value="Genomic_DNA"/>
</dbReference>
<evidence type="ECO:0000259" key="5">
    <source>
        <dbReference type="PROSITE" id="PS01358"/>
    </source>
</evidence>
<keyword evidence="8" id="KW-1185">Reference proteome</keyword>
<keyword evidence="1" id="KW-0479">Metal-binding</keyword>
<dbReference type="InterPro" id="IPR001876">
    <property type="entry name" value="Znf_RanBP2"/>
</dbReference>
<dbReference type="SUPFAM" id="SSF90209">
    <property type="entry name" value="Ran binding protein zinc finger-like"/>
    <property type="match status" value="2"/>
</dbReference>
<reference evidence="7" key="2">
    <citation type="submission" date="2024-04" db="EMBL/GenBank/DDBJ databases">
        <authorList>
            <person name="Chen Y."/>
            <person name="Shah S."/>
            <person name="Dougan E. K."/>
            <person name="Thang M."/>
            <person name="Chan C."/>
        </authorList>
    </citation>
    <scope>NUCLEOTIDE SEQUENCE [LARGE SCALE GENOMIC DNA]</scope>
</reference>
<proteinExistence type="predicted"/>
<evidence type="ECO:0000256" key="3">
    <source>
        <dbReference type="ARBA" id="ARBA00022833"/>
    </source>
</evidence>
<feature type="compositionally biased region" description="Low complexity" evidence="4">
    <location>
        <begin position="133"/>
        <end position="146"/>
    </location>
</feature>
<feature type="domain" description="RanBP2-type" evidence="5">
    <location>
        <begin position="32"/>
        <end position="51"/>
    </location>
</feature>
<dbReference type="AlphaFoldDB" id="A0A9P1FIA4"/>
<dbReference type="GO" id="GO:0008270">
    <property type="term" value="F:zinc ion binding"/>
    <property type="evidence" value="ECO:0007669"/>
    <property type="project" value="UniProtKB-KW"/>
</dbReference>
<sequence>MPKAKHRITANGRCQRQRNTDEAPAADVVQSWRCQKCSFVNDEDLPFCEICQEPKEEPSRDDEGSDDEPQDWFCSKCSFKNSGLLPCCELCENARSSSSSAQEEVRPCPLCSFENSSSRTACAMCSSPLPAEEAASSASKPAVASADMPEAPAEGQCTEEERRLLQSMGWNPDEHDDDEGGLEDWEIDAAEQSLIAQLQAEGDRETLRDRARREFDAWSSRPKGST</sequence>
<keyword evidence="2" id="KW-0863">Zinc-finger</keyword>
<organism evidence="6">
    <name type="scientific">Cladocopium goreaui</name>
    <dbReference type="NCBI Taxonomy" id="2562237"/>
    <lineage>
        <taxon>Eukaryota</taxon>
        <taxon>Sar</taxon>
        <taxon>Alveolata</taxon>
        <taxon>Dinophyceae</taxon>
        <taxon>Suessiales</taxon>
        <taxon>Symbiodiniaceae</taxon>
        <taxon>Cladocopium</taxon>
    </lineage>
</organism>
<accession>A0A9P1FIA4</accession>
<evidence type="ECO:0000256" key="4">
    <source>
        <dbReference type="SAM" id="MobiDB-lite"/>
    </source>
</evidence>
<dbReference type="SMART" id="SM00547">
    <property type="entry name" value="ZnF_RBZ"/>
    <property type="match status" value="3"/>
</dbReference>
<evidence type="ECO:0000313" key="7">
    <source>
        <dbReference type="EMBL" id="CAL1131499.1"/>
    </source>
</evidence>
<reference evidence="6" key="1">
    <citation type="submission" date="2022-10" db="EMBL/GenBank/DDBJ databases">
        <authorList>
            <person name="Chen Y."/>
            <person name="Dougan E. K."/>
            <person name="Chan C."/>
            <person name="Rhodes N."/>
            <person name="Thang M."/>
        </authorList>
    </citation>
    <scope>NUCLEOTIDE SEQUENCE</scope>
</reference>
<dbReference type="Pfam" id="PF00641">
    <property type="entry name" value="Zn_ribbon_RanBP"/>
    <property type="match status" value="1"/>
</dbReference>
<dbReference type="InterPro" id="IPR036443">
    <property type="entry name" value="Znf_RanBP2_sf"/>
</dbReference>
<dbReference type="OrthoDB" id="9837000at2759"/>
<comment type="caution">
    <text evidence="6">The sequence shown here is derived from an EMBL/GenBank/DDBJ whole genome shotgun (WGS) entry which is preliminary data.</text>
</comment>
<name>A0A9P1FIA4_9DINO</name>
<feature type="compositionally biased region" description="Acidic residues" evidence="4">
    <location>
        <begin position="174"/>
        <end position="187"/>
    </location>
</feature>
<dbReference type="EMBL" id="CAMXCT030000390">
    <property type="protein sequence ID" value="CAL4765436.1"/>
    <property type="molecule type" value="Genomic_DNA"/>
</dbReference>
<evidence type="ECO:0000256" key="1">
    <source>
        <dbReference type="ARBA" id="ARBA00022723"/>
    </source>
</evidence>
<evidence type="ECO:0000313" key="8">
    <source>
        <dbReference type="Proteomes" id="UP001152797"/>
    </source>
</evidence>
<dbReference type="Proteomes" id="UP001152797">
    <property type="component" value="Unassembled WGS sequence"/>
</dbReference>
<feature type="domain" description="RanBP2-type" evidence="5">
    <location>
        <begin position="72"/>
        <end position="91"/>
    </location>
</feature>
<protein>
    <recommendedName>
        <fullName evidence="5">RanBP2-type domain-containing protein</fullName>
    </recommendedName>
</protein>